<feature type="non-terminal residue" evidence="1">
    <location>
        <position position="1"/>
    </location>
</feature>
<gene>
    <name evidence="2" type="ORF">G4G68_003028</name>
    <name evidence="1" type="ORF">G4H08_003283</name>
</gene>
<evidence type="ECO:0000313" key="1">
    <source>
        <dbReference type="EMBL" id="HAE4817308.1"/>
    </source>
</evidence>
<comment type="caution">
    <text evidence="1">The sequence shown here is derived from an EMBL/GenBank/DDBJ whole genome shotgun (WGS) entry which is preliminary data.</text>
</comment>
<dbReference type="EMBL" id="DAASDU010000024">
    <property type="protein sequence ID" value="HAE5096189.1"/>
    <property type="molecule type" value="Genomic_DNA"/>
</dbReference>
<evidence type="ECO:0000313" key="2">
    <source>
        <dbReference type="EMBL" id="HAE5096189.1"/>
    </source>
</evidence>
<dbReference type="Pfam" id="PF06995">
    <property type="entry name" value="Phage_P2_GpU"/>
    <property type="match status" value="1"/>
</dbReference>
<dbReference type="EMBL" id="DAASBK010000026">
    <property type="protein sequence ID" value="HAE4817308.1"/>
    <property type="molecule type" value="Genomic_DNA"/>
</dbReference>
<dbReference type="AlphaFoldDB" id="A0A731WM29"/>
<proteinExistence type="predicted"/>
<name>A0A731WM29_SALTM</name>
<sequence>AVELMADEGRAWPLIEGTGKILGMYIIDKVSTTHAEFFSDGAARKIDFTLSLKRVDESLTAMFGDLNKQASELLGSAGNLTDKLQGALGGLTT</sequence>
<accession>A0A731WM29</accession>
<organism evidence="1">
    <name type="scientific">Salmonella typhimurium</name>
    <dbReference type="NCBI Taxonomy" id="90371"/>
    <lineage>
        <taxon>Bacteria</taxon>
        <taxon>Pseudomonadati</taxon>
        <taxon>Pseudomonadota</taxon>
        <taxon>Gammaproteobacteria</taxon>
        <taxon>Enterobacterales</taxon>
        <taxon>Enterobacteriaceae</taxon>
        <taxon>Salmonella</taxon>
    </lineage>
</organism>
<protein>
    <submittedName>
        <fullName evidence="1">Phage tail protein</fullName>
    </submittedName>
</protein>
<reference evidence="1" key="1">
    <citation type="journal article" date="2018" name="Genome Biol.">
        <title>SKESA: strategic k-mer extension for scrupulous assemblies.</title>
        <authorList>
            <person name="Souvorov A."/>
            <person name="Agarwala R."/>
            <person name="Lipman D.J."/>
        </authorList>
    </citation>
    <scope>NUCLEOTIDE SEQUENCE</scope>
    <source>
        <strain evidence="1">PB1</strain>
        <strain evidence="2">PB2</strain>
    </source>
</reference>
<reference evidence="1" key="2">
    <citation type="submission" date="2018-07" db="EMBL/GenBank/DDBJ databases">
        <authorList>
            <consortium name="NCBI Pathogen Detection Project"/>
        </authorList>
    </citation>
    <scope>NUCLEOTIDE SEQUENCE</scope>
    <source>
        <strain evidence="1">PB1</strain>
        <strain evidence="2">PB2</strain>
    </source>
</reference>
<dbReference type="InterPro" id="IPR009734">
    <property type="entry name" value="Myoviridae_GpU"/>
</dbReference>